<dbReference type="InterPro" id="IPR013830">
    <property type="entry name" value="SGNH_hydro"/>
</dbReference>
<dbReference type="PROSITE" id="PS51257">
    <property type="entry name" value="PROKAR_LIPOPROTEIN"/>
    <property type="match status" value="1"/>
</dbReference>
<dbReference type="PANTHER" id="PTHR30383:SF29">
    <property type="entry name" value="SGNH HYDROLASE-TYPE ESTERASE DOMAIN-CONTAINING PROTEIN"/>
    <property type="match status" value="1"/>
</dbReference>
<dbReference type="RefSeq" id="WP_350347460.1">
    <property type="nucleotide sequence ID" value="NZ_CP158374.1"/>
</dbReference>
<dbReference type="InterPro" id="IPR036514">
    <property type="entry name" value="SGNH_hydro_sf"/>
</dbReference>
<accession>A0AAU7W4S2</accession>
<organism evidence="3">
    <name type="scientific">Agromyces sp. G08B096</name>
    <dbReference type="NCBI Taxonomy" id="3156399"/>
    <lineage>
        <taxon>Bacteria</taxon>
        <taxon>Bacillati</taxon>
        <taxon>Actinomycetota</taxon>
        <taxon>Actinomycetes</taxon>
        <taxon>Micrococcales</taxon>
        <taxon>Microbacteriaceae</taxon>
        <taxon>Agromyces</taxon>
    </lineage>
</organism>
<gene>
    <name evidence="3" type="ORF">ABIQ69_12565</name>
</gene>
<keyword evidence="3" id="KW-0378">Hydrolase</keyword>
<feature type="domain" description="SGNH hydrolase-type esterase" evidence="2">
    <location>
        <begin position="47"/>
        <end position="215"/>
    </location>
</feature>
<name>A0AAU7W4S2_9MICO</name>
<dbReference type="Pfam" id="PF13472">
    <property type="entry name" value="Lipase_GDSL_2"/>
    <property type="match status" value="1"/>
</dbReference>
<dbReference type="AlphaFoldDB" id="A0AAU7W4S2"/>
<evidence type="ECO:0000313" key="3">
    <source>
        <dbReference type="EMBL" id="XBX81438.1"/>
    </source>
</evidence>
<dbReference type="InterPro" id="IPR051532">
    <property type="entry name" value="Ester_Hydrolysis_Enzymes"/>
</dbReference>
<protein>
    <submittedName>
        <fullName evidence="3">SGNH/GDSL hydrolase family protein</fullName>
    </submittedName>
</protein>
<dbReference type="EMBL" id="CP158374">
    <property type="protein sequence ID" value="XBX81438.1"/>
    <property type="molecule type" value="Genomic_DNA"/>
</dbReference>
<dbReference type="PANTHER" id="PTHR30383">
    <property type="entry name" value="THIOESTERASE 1/PROTEASE 1/LYSOPHOSPHOLIPASE L1"/>
    <property type="match status" value="1"/>
</dbReference>
<reference evidence="3" key="1">
    <citation type="submission" date="2024-05" db="EMBL/GenBank/DDBJ databases">
        <authorList>
            <person name="Yu L."/>
        </authorList>
    </citation>
    <scope>NUCLEOTIDE SEQUENCE</scope>
    <source>
        <strain evidence="3">G08B096</strain>
    </source>
</reference>
<dbReference type="CDD" id="cd00229">
    <property type="entry name" value="SGNH_hydrolase"/>
    <property type="match status" value="1"/>
</dbReference>
<evidence type="ECO:0000256" key="1">
    <source>
        <dbReference type="SAM" id="SignalP"/>
    </source>
</evidence>
<proteinExistence type="predicted"/>
<dbReference type="SUPFAM" id="SSF52266">
    <property type="entry name" value="SGNH hydrolase"/>
    <property type="match status" value="1"/>
</dbReference>
<dbReference type="Gene3D" id="3.40.50.1110">
    <property type="entry name" value="SGNH hydrolase"/>
    <property type="match status" value="1"/>
</dbReference>
<sequence>MRRSRIRHAAAIVVAAGCLVLGACGAPVTSAPHQAASPAPGQVVTAFYGDSYTRGTGTSAPERRWSSIIAADRGWWEFNPSVDGLGFVNNRDRLAGSDDLVDRIVGLRPSPDVVIVTMGLNDAFSMPARADDIAAAIDADLDRFRDELPDARLIVVEPFWYSDERPEAIERIIAWVEEAAERVDADHIPGASRWLEGHPEWMAADGIHPDDEGHAEIARRMDEALGRLGL</sequence>
<dbReference type="GO" id="GO:0016787">
    <property type="term" value="F:hydrolase activity"/>
    <property type="evidence" value="ECO:0007669"/>
    <property type="project" value="UniProtKB-KW"/>
</dbReference>
<feature type="chain" id="PRO_5043515448" evidence="1">
    <location>
        <begin position="26"/>
        <end position="230"/>
    </location>
</feature>
<feature type="signal peptide" evidence="1">
    <location>
        <begin position="1"/>
        <end position="25"/>
    </location>
</feature>
<keyword evidence="1" id="KW-0732">Signal</keyword>
<evidence type="ECO:0000259" key="2">
    <source>
        <dbReference type="Pfam" id="PF13472"/>
    </source>
</evidence>